<evidence type="ECO:0000313" key="3">
    <source>
        <dbReference type="EMBL" id="SDX54878.1"/>
    </source>
</evidence>
<dbReference type="SMART" id="SM01012">
    <property type="entry name" value="ANTAR"/>
    <property type="match status" value="1"/>
</dbReference>
<dbReference type="InterPro" id="IPR036388">
    <property type="entry name" value="WH-like_DNA-bd_sf"/>
</dbReference>
<dbReference type="Gene3D" id="1.10.10.10">
    <property type="entry name" value="Winged helix-like DNA-binding domain superfamily/Winged helix DNA-binding domain"/>
    <property type="match status" value="1"/>
</dbReference>
<dbReference type="Pfam" id="PF21332">
    <property type="entry name" value="AmiR_N"/>
    <property type="match status" value="1"/>
</dbReference>
<feature type="domain" description="ANTAR" evidence="2">
    <location>
        <begin position="158"/>
        <end position="219"/>
    </location>
</feature>
<evidence type="ECO:0000259" key="2">
    <source>
        <dbReference type="PROSITE" id="PS50921"/>
    </source>
</evidence>
<organism evidence="3 4">
    <name type="scientific">Albimonas donghaensis</name>
    <dbReference type="NCBI Taxonomy" id="356660"/>
    <lineage>
        <taxon>Bacteria</taxon>
        <taxon>Pseudomonadati</taxon>
        <taxon>Pseudomonadota</taxon>
        <taxon>Alphaproteobacteria</taxon>
        <taxon>Rhodobacterales</taxon>
        <taxon>Paracoccaceae</taxon>
        <taxon>Albimonas</taxon>
    </lineage>
</organism>
<dbReference type="Proteomes" id="UP000199118">
    <property type="component" value="Unassembled WGS sequence"/>
</dbReference>
<dbReference type="AlphaFoldDB" id="A0A1H3CLU2"/>
<dbReference type="SUPFAM" id="SSF52172">
    <property type="entry name" value="CheY-like"/>
    <property type="match status" value="1"/>
</dbReference>
<evidence type="ECO:0000256" key="1">
    <source>
        <dbReference type="SAM" id="MobiDB-lite"/>
    </source>
</evidence>
<accession>A0A1H3CLU2</accession>
<feature type="region of interest" description="Disordered" evidence="1">
    <location>
        <begin position="1"/>
        <end position="30"/>
    </location>
</feature>
<dbReference type="GO" id="GO:0003723">
    <property type="term" value="F:RNA binding"/>
    <property type="evidence" value="ECO:0007669"/>
    <property type="project" value="InterPro"/>
</dbReference>
<gene>
    <name evidence="3" type="ORF">SAMN05444336_106147</name>
</gene>
<protein>
    <submittedName>
        <fullName evidence="3">Two-component response regulator, AmiR/NasT family, consists of REC and RNA-binding antiterminator (ANTAR) domains</fullName>
    </submittedName>
</protein>
<dbReference type="Pfam" id="PF03861">
    <property type="entry name" value="ANTAR"/>
    <property type="match status" value="1"/>
</dbReference>
<dbReference type="InterPro" id="IPR005561">
    <property type="entry name" value="ANTAR"/>
</dbReference>
<dbReference type="STRING" id="356660.SAMN05444336_106147"/>
<dbReference type="InterPro" id="IPR011006">
    <property type="entry name" value="CheY-like_superfamily"/>
</dbReference>
<name>A0A1H3CLU2_9RHOB</name>
<keyword evidence="4" id="KW-1185">Reference proteome</keyword>
<dbReference type="InterPro" id="IPR049021">
    <property type="entry name" value="AmiR_N"/>
</dbReference>
<proteinExistence type="predicted"/>
<dbReference type="EMBL" id="FNMZ01000006">
    <property type="protein sequence ID" value="SDX54878.1"/>
    <property type="molecule type" value="Genomic_DNA"/>
</dbReference>
<reference evidence="3 4" key="1">
    <citation type="submission" date="2016-10" db="EMBL/GenBank/DDBJ databases">
        <authorList>
            <person name="de Groot N.N."/>
        </authorList>
    </citation>
    <scope>NUCLEOTIDE SEQUENCE [LARGE SCALE GENOMIC DNA]</scope>
    <source>
        <strain evidence="3 4">DSM 17890</strain>
    </source>
</reference>
<evidence type="ECO:0000313" key="4">
    <source>
        <dbReference type="Proteomes" id="UP000199118"/>
    </source>
</evidence>
<dbReference type="Gene3D" id="3.40.50.2300">
    <property type="match status" value="1"/>
</dbReference>
<sequence length="241" mass="25764">MDGGAGLTGGGPMRGDMQGSVGRGARGGRNDGARRILEDLRRARVLVAHPPDEDGALLANHLRRLGCDVREAWPVPAPLPDDVDAVFLAIEDRLPEALALSVGLEDGGPAIIAVVTYETPTALKAIVDLNVHGVISKPLRTAGVLTQFALARHRRGYETRLSAKVRKLEETLKGRRVVERAVKLLVEHQGLDEDAAYRLIRDQASAERAALSSVAEHVIQAHETMQKLGLRMAPPQGGSGA</sequence>
<dbReference type="PROSITE" id="PS50921">
    <property type="entry name" value="ANTAR"/>
    <property type="match status" value="1"/>
</dbReference>
<feature type="compositionally biased region" description="Gly residues" evidence="1">
    <location>
        <begin position="1"/>
        <end position="13"/>
    </location>
</feature>